<dbReference type="InterPro" id="IPR029016">
    <property type="entry name" value="GAF-like_dom_sf"/>
</dbReference>
<evidence type="ECO:0000313" key="6">
    <source>
        <dbReference type="EMBL" id="NEI73625.1"/>
    </source>
</evidence>
<evidence type="ECO:0000313" key="7">
    <source>
        <dbReference type="Proteomes" id="UP000483035"/>
    </source>
</evidence>
<dbReference type="EMBL" id="WUEY01000020">
    <property type="protein sequence ID" value="NEI73625.1"/>
    <property type="molecule type" value="Genomic_DNA"/>
</dbReference>
<dbReference type="Gene3D" id="3.30.450.40">
    <property type="match status" value="1"/>
</dbReference>
<dbReference type="InterPro" id="IPR036390">
    <property type="entry name" value="WH_DNA-bd_sf"/>
</dbReference>
<dbReference type="Pfam" id="PF09339">
    <property type="entry name" value="HTH_IclR"/>
    <property type="match status" value="1"/>
</dbReference>
<gene>
    <name evidence="6" type="ORF">GR212_29155</name>
</gene>
<evidence type="ECO:0000259" key="4">
    <source>
        <dbReference type="PROSITE" id="PS51077"/>
    </source>
</evidence>
<evidence type="ECO:0000256" key="2">
    <source>
        <dbReference type="ARBA" id="ARBA00023125"/>
    </source>
</evidence>
<sequence length="282" mass="30696">MPDSDRVKVWRRGIPRLRGLMEKNDASEGSAPLARAAQIVDVVAANKGGLTLKKISEAVGLAPSTTHRMVNSLVAIGYLASREQDKTYELGQRLIRVMHMAFGSRNIQTLSDPILTRLLRQFGQVSYVNQLVGNKVRLVAFATPERMDRTLVVPGEASPIHATASGKAIFAFQDAAIVDRELSLPLQKYLPNTIVDPAAIREELAEVRVRGYAITKSEFDLGVTALAVPIEIPIAGVVFSIGMTGFENQMFSEASLDQYVLALSEAAEELKPVLSFVGHAEL</sequence>
<dbReference type="GO" id="GO:0003677">
    <property type="term" value="F:DNA binding"/>
    <property type="evidence" value="ECO:0007669"/>
    <property type="project" value="UniProtKB-KW"/>
</dbReference>
<accession>A0A6L9UCA4</accession>
<dbReference type="PROSITE" id="PS51078">
    <property type="entry name" value="ICLR_ED"/>
    <property type="match status" value="1"/>
</dbReference>
<dbReference type="GO" id="GO:0045892">
    <property type="term" value="P:negative regulation of DNA-templated transcription"/>
    <property type="evidence" value="ECO:0007669"/>
    <property type="project" value="TreeGrafter"/>
</dbReference>
<comment type="caution">
    <text evidence="6">The sequence shown here is derived from an EMBL/GenBank/DDBJ whole genome shotgun (WGS) entry which is preliminary data.</text>
</comment>
<protein>
    <submittedName>
        <fullName evidence="6">Helix-turn-helix domain-containing protein</fullName>
    </submittedName>
</protein>
<dbReference type="AlphaFoldDB" id="A0A6L9UCA4"/>
<dbReference type="SUPFAM" id="SSF55781">
    <property type="entry name" value="GAF domain-like"/>
    <property type="match status" value="1"/>
</dbReference>
<dbReference type="GO" id="GO:0003700">
    <property type="term" value="F:DNA-binding transcription factor activity"/>
    <property type="evidence" value="ECO:0007669"/>
    <property type="project" value="TreeGrafter"/>
</dbReference>
<dbReference type="PANTHER" id="PTHR30136">
    <property type="entry name" value="HELIX-TURN-HELIX TRANSCRIPTIONAL REGULATOR, ICLR FAMILY"/>
    <property type="match status" value="1"/>
</dbReference>
<dbReference type="InterPro" id="IPR036388">
    <property type="entry name" value="WH-like_DNA-bd_sf"/>
</dbReference>
<evidence type="ECO:0000259" key="5">
    <source>
        <dbReference type="PROSITE" id="PS51078"/>
    </source>
</evidence>
<name>A0A6L9UCA4_9HYPH</name>
<dbReference type="Proteomes" id="UP000483035">
    <property type="component" value="Unassembled WGS sequence"/>
</dbReference>
<dbReference type="InterPro" id="IPR014757">
    <property type="entry name" value="Tscrpt_reg_IclR_C"/>
</dbReference>
<feature type="domain" description="IclR-ED" evidence="5">
    <location>
        <begin position="93"/>
        <end position="276"/>
    </location>
</feature>
<dbReference type="Pfam" id="PF01614">
    <property type="entry name" value="IclR_C"/>
    <property type="match status" value="1"/>
</dbReference>
<organism evidence="6 7">
    <name type="scientific">Rhizobium lusitanum</name>
    <dbReference type="NCBI Taxonomy" id="293958"/>
    <lineage>
        <taxon>Bacteria</taxon>
        <taxon>Pseudomonadati</taxon>
        <taxon>Pseudomonadota</taxon>
        <taxon>Alphaproteobacteria</taxon>
        <taxon>Hyphomicrobiales</taxon>
        <taxon>Rhizobiaceae</taxon>
        <taxon>Rhizobium/Agrobacterium group</taxon>
        <taxon>Rhizobium</taxon>
    </lineage>
</organism>
<evidence type="ECO:0000256" key="1">
    <source>
        <dbReference type="ARBA" id="ARBA00023015"/>
    </source>
</evidence>
<proteinExistence type="predicted"/>
<feature type="domain" description="HTH iclR-type" evidence="4">
    <location>
        <begin position="30"/>
        <end position="92"/>
    </location>
</feature>
<keyword evidence="1" id="KW-0805">Transcription regulation</keyword>
<dbReference type="PANTHER" id="PTHR30136:SF35">
    <property type="entry name" value="HTH-TYPE TRANSCRIPTIONAL REGULATOR RV1719"/>
    <property type="match status" value="1"/>
</dbReference>
<keyword evidence="2" id="KW-0238">DNA-binding</keyword>
<dbReference type="SMART" id="SM00346">
    <property type="entry name" value="HTH_ICLR"/>
    <property type="match status" value="1"/>
</dbReference>
<dbReference type="PROSITE" id="PS51077">
    <property type="entry name" value="HTH_ICLR"/>
    <property type="match status" value="1"/>
</dbReference>
<dbReference type="InterPro" id="IPR005471">
    <property type="entry name" value="Tscrpt_reg_IclR_N"/>
</dbReference>
<dbReference type="InterPro" id="IPR050707">
    <property type="entry name" value="HTH_MetabolicPath_Reg"/>
</dbReference>
<keyword evidence="3" id="KW-0804">Transcription</keyword>
<evidence type="ECO:0000256" key="3">
    <source>
        <dbReference type="ARBA" id="ARBA00023163"/>
    </source>
</evidence>
<dbReference type="SUPFAM" id="SSF46785">
    <property type="entry name" value="Winged helix' DNA-binding domain"/>
    <property type="match status" value="1"/>
</dbReference>
<dbReference type="Gene3D" id="1.10.10.10">
    <property type="entry name" value="Winged helix-like DNA-binding domain superfamily/Winged helix DNA-binding domain"/>
    <property type="match status" value="1"/>
</dbReference>
<reference evidence="6 7" key="1">
    <citation type="submission" date="2019-12" db="EMBL/GenBank/DDBJ databases">
        <title>Rhizobium genotypes associated with high levels of biological nitrogen fixation by grain legumes in a temperate-maritime cropping system.</title>
        <authorList>
            <person name="Maluk M."/>
            <person name="Francesc Ferrando Molina F."/>
            <person name="Lopez Del Egido L."/>
            <person name="Lafos M."/>
            <person name="Langarica-Fuentes A."/>
            <person name="Gebre Yohannes G."/>
            <person name="Young M.W."/>
            <person name="Martin P."/>
            <person name="Gantlett R."/>
            <person name="Kenicer G."/>
            <person name="Hawes C."/>
            <person name="Begg G.S."/>
            <person name="Quilliam R.S."/>
            <person name="Squire G.R."/>
            <person name="Poole P.S."/>
            <person name="Young P.W."/>
            <person name="Iannetta P.M."/>
            <person name="James E.K."/>
        </authorList>
    </citation>
    <scope>NUCLEOTIDE SEQUENCE [LARGE SCALE GENOMIC DNA]</scope>
    <source>
        <strain evidence="6 7">JHI1118</strain>
    </source>
</reference>